<feature type="region of interest" description="Disordered" evidence="2">
    <location>
        <begin position="1050"/>
        <end position="1083"/>
    </location>
</feature>
<feature type="compositionally biased region" description="Polar residues" evidence="2">
    <location>
        <begin position="214"/>
        <end position="230"/>
    </location>
</feature>
<feature type="compositionally biased region" description="Polar residues" evidence="2">
    <location>
        <begin position="591"/>
        <end position="602"/>
    </location>
</feature>
<dbReference type="PANTHER" id="PTHR46430">
    <property type="entry name" value="PROTEIN SKT5-RELATED"/>
    <property type="match status" value="1"/>
</dbReference>
<sequence>MAYQGFHTQQYPSVQRQGRYQRVQQDGSYHNYTNEAYNNDGVQFETSYGGPSGTSEYRPQTPKAYHRVYPNDGFYRGEIQPGPGGFGRGQAVGEVYGGEYGSVDQGNNHGIGQAVLGDYQSPAEPSYLPDNQGISDTQQMPPKTAGWDGPFPTFPTAKNKPQNLEPIDKPTLNDFANNGGVPNGSRNLPHGGRPQTAGSRGSQRSMRSGGQPQVGQRNISSQGENQGQENPRTHPPMAGGARLIGQGGPGYHEHDYGGEGHNMVNLPDSGPRSPGYAPWQEPGPTAGYHGPENPGLLPQVGTGERPHPDDQPQIAGDEAYTDHKRQESFGDVLDAYFESGGGSHVVQDDSYAHGPPGAEDSEAHPPQSSNVQRRLIEEDMPNFDAQPSQPSNHRRGMSIENHLPGLGRTPPVAQPMHANSLQDTAQPTEPQQPREFAAQVQRSRSQPDFRRVQMDQRMMAAGPGGGVSEMAGDVPATPAVPQEYATTAEPQYQGNGYGSPDALPNDYDQQPRGRGGPRFAEGQGPVRSQTWNNGQHYPQRPLGSQHRPPGPQQQFTPSPGQRMPPDFRQQYPPGPMAQMRPGSRPQIPPGSRQQLPLRQRTNPGAGAPPAGPASYRSPSEGMPGVNAPPTRQPSSTSRFGSPDALPQHPTPVRPGLMQGSVVRQASPPPPVRQYNNTNIPANQGPPPNSVAQANNVGTDRNSNHVTYDELDRLKRHVDANPSDQAAQLLLAKKWVEAAAVLVDDGGGADLKTRNRAREKFVFDAHKLIKRLVNANYAEAMFYLADCYGRGLLGLETDQKEAFNLYQSAAKLGHASSAYRTAVCCEMGHEDGGGTKKDPLKAIQWYKRAATLGDTPAMYKMGIILLKGLLGQPKNPREAIVWLKRAAERADEENPHALHELGLLYENAGNNDSIIRDENYASQLFTRAAELGYKFSQFRIGCAYEYGSLGYPIDHRQSIIWYSRAAVQGEHQSELALSGWYLTGSEGILEQNDTEAYLWARKAALAGLAKAEYALGYFTEVGIGTPENLEDAKRWYWRAAAQNFPKARERLEELKTGGSKVQKSRERHSRSNMNKQNEGDCVVM</sequence>
<feature type="compositionally biased region" description="Polar residues" evidence="2">
    <location>
        <begin position="1"/>
        <end position="13"/>
    </location>
</feature>
<evidence type="ECO:0000256" key="1">
    <source>
        <dbReference type="ARBA" id="ARBA00022737"/>
    </source>
</evidence>
<dbReference type="Proteomes" id="UP000750711">
    <property type="component" value="Unassembled WGS sequence"/>
</dbReference>
<accession>A0A9P8LEN9</accession>
<feature type="compositionally biased region" description="Low complexity" evidence="2">
    <location>
        <begin position="198"/>
        <end position="213"/>
    </location>
</feature>
<keyword evidence="1" id="KW-0677">Repeat</keyword>
<evidence type="ECO:0008006" key="5">
    <source>
        <dbReference type="Google" id="ProtNLM"/>
    </source>
</evidence>
<feature type="compositionally biased region" description="Polar residues" evidence="2">
    <location>
        <begin position="484"/>
        <end position="494"/>
    </location>
</feature>
<keyword evidence="4" id="KW-1185">Reference proteome</keyword>
<feature type="compositionally biased region" description="Low complexity" evidence="2">
    <location>
        <begin position="14"/>
        <end position="25"/>
    </location>
</feature>
<feature type="compositionally biased region" description="Polar residues" evidence="2">
    <location>
        <begin position="132"/>
        <end position="141"/>
    </location>
</feature>
<gene>
    <name evidence="3" type="ORF">GP486_002612</name>
</gene>
<feature type="compositionally biased region" description="Polar residues" evidence="2">
    <location>
        <begin position="26"/>
        <end position="46"/>
    </location>
</feature>
<name>A0A9P8LEN9_9PEZI</name>
<reference evidence="3" key="1">
    <citation type="submission" date="2021-03" db="EMBL/GenBank/DDBJ databases">
        <title>Comparative genomics and phylogenomic investigation of the class Geoglossomycetes provide insights into ecological specialization and systematics.</title>
        <authorList>
            <person name="Melie T."/>
            <person name="Pirro S."/>
            <person name="Miller A.N."/>
            <person name="Quandt A."/>
        </authorList>
    </citation>
    <scope>NUCLEOTIDE SEQUENCE</scope>
    <source>
        <strain evidence="3">CAQ_001_2017</strain>
    </source>
</reference>
<evidence type="ECO:0000313" key="3">
    <source>
        <dbReference type="EMBL" id="KAH0562729.1"/>
    </source>
</evidence>
<dbReference type="SMART" id="SM00671">
    <property type="entry name" value="SEL1"/>
    <property type="match status" value="7"/>
</dbReference>
<protein>
    <recommendedName>
        <fullName evidence="5">Chitin synthase activator</fullName>
    </recommendedName>
</protein>
<dbReference type="InterPro" id="IPR051726">
    <property type="entry name" value="Chitin_Synth_Reg"/>
</dbReference>
<proteinExistence type="predicted"/>
<feature type="compositionally biased region" description="Basic and acidic residues" evidence="2">
    <location>
        <begin position="445"/>
        <end position="454"/>
    </location>
</feature>
<dbReference type="Gene3D" id="1.25.40.10">
    <property type="entry name" value="Tetratricopeptide repeat domain"/>
    <property type="match status" value="2"/>
</dbReference>
<dbReference type="AlphaFoldDB" id="A0A9P8LEN9"/>
<feature type="compositionally biased region" description="Polar residues" evidence="2">
    <location>
        <begin position="526"/>
        <end position="536"/>
    </location>
</feature>
<organism evidence="3 4">
    <name type="scientific">Trichoglossum hirsutum</name>
    <dbReference type="NCBI Taxonomy" id="265104"/>
    <lineage>
        <taxon>Eukaryota</taxon>
        <taxon>Fungi</taxon>
        <taxon>Dikarya</taxon>
        <taxon>Ascomycota</taxon>
        <taxon>Pezizomycotina</taxon>
        <taxon>Geoglossomycetes</taxon>
        <taxon>Geoglossales</taxon>
        <taxon>Geoglossaceae</taxon>
        <taxon>Trichoglossum</taxon>
    </lineage>
</organism>
<dbReference type="EMBL" id="JAGHQM010000301">
    <property type="protein sequence ID" value="KAH0562729.1"/>
    <property type="molecule type" value="Genomic_DNA"/>
</dbReference>
<feature type="region of interest" description="Disordered" evidence="2">
    <location>
        <begin position="109"/>
        <end position="656"/>
    </location>
</feature>
<dbReference type="InterPro" id="IPR011990">
    <property type="entry name" value="TPR-like_helical_dom_sf"/>
</dbReference>
<dbReference type="PANTHER" id="PTHR46430:SF3">
    <property type="entry name" value="ACTIVATOR OF C KINASE PROTEIN 1"/>
    <property type="match status" value="1"/>
</dbReference>
<evidence type="ECO:0000256" key="2">
    <source>
        <dbReference type="SAM" id="MobiDB-lite"/>
    </source>
</evidence>
<feature type="region of interest" description="Disordered" evidence="2">
    <location>
        <begin position="1"/>
        <end position="62"/>
    </location>
</feature>
<feature type="compositionally biased region" description="Polar residues" evidence="2">
    <location>
        <begin position="417"/>
        <end position="431"/>
    </location>
</feature>
<comment type="caution">
    <text evidence="3">The sequence shown here is derived from an EMBL/GenBank/DDBJ whole genome shotgun (WGS) entry which is preliminary data.</text>
</comment>
<dbReference type="SUPFAM" id="SSF81901">
    <property type="entry name" value="HCP-like"/>
    <property type="match status" value="1"/>
</dbReference>
<dbReference type="Pfam" id="PF08238">
    <property type="entry name" value="Sel1"/>
    <property type="match status" value="7"/>
</dbReference>
<dbReference type="InterPro" id="IPR006597">
    <property type="entry name" value="Sel1-like"/>
</dbReference>
<evidence type="ECO:0000313" key="4">
    <source>
        <dbReference type="Proteomes" id="UP000750711"/>
    </source>
</evidence>